<dbReference type="SUPFAM" id="SSF51735">
    <property type="entry name" value="NAD(P)-binding Rossmann-fold domains"/>
    <property type="match status" value="1"/>
</dbReference>
<dbReference type="OrthoDB" id="2735536at2759"/>
<name>A0A438IDC4_VITVI</name>
<dbReference type="EMBL" id="QGNW01000119">
    <property type="protein sequence ID" value="RVW94712.1"/>
    <property type="molecule type" value="Genomic_DNA"/>
</dbReference>
<dbReference type="InterPro" id="IPR016040">
    <property type="entry name" value="NAD(P)-bd_dom"/>
</dbReference>
<dbReference type="Gene3D" id="3.40.50.720">
    <property type="entry name" value="NAD(P)-binding Rossmann-like Domain"/>
    <property type="match status" value="1"/>
</dbReference>
<dbReference type="AlphaFoldDB" id="A0A438IDC4"/>
<comment type="caution">
    <text evidence="3">The sequence shown here is derived from an EMBL/GenBank/DDBJ whole genome shotgun (WGS) entry which is preliminary data.</text>
</comment>
<dbReference type="Proteomes" id="UP000288805">
    <property type="component" value="Unassembled WGS sequence"/>
</dbReference>
<evidence type="ECO:0000313" key="2">
    <source>
        <dbReference type="EMBL" id="RVW37358.1"/>
    </source>
</evidence>
<accession>A0A438IDC4</accession>
<protein>
    <submittedName>
        <fullName evidence="3">Dihydroflavonol 4-reductase</fullName>
    </submittedName>
</protein>
<evidence type="ECO:0000259" key="1">
    <source>
        <dbReference type="Pfam" id="PF16363"/>
    </source>
</evidence>
<dbReference type="InterPro" id="IPR036291">
    <property type="entry name" value="NAD(P)-bd_dom_sf"/>
</dbReference>
<evidence type="ECO:0000313" key="3">
    <source>
        <dbReference type="EMBL" id="RVW94712.1"/>
    </source>
</evidence>
<sequence length="101" mass="11623">MYRPAAVTRRRNPLGAFLLPPSAFFIRFNFPFWRLVFLVAGILQENKGMENGPERKVEGKREEKMRFCVTGATGYIGSWLVNTLLQRGYMVHATLRDPGFI</sequence>
<feature type="domain" description="NAD(P)-binding" evidence="1">
    <location>
        <begin position="69"/>
        <end position="96"/>
    </location>
</feature>
<reference evidence="3 4" key="1">
    <citation type="journal article" date="2018" name="PLoS Genet.">
        <title>Population sequencing reveals clonal diversity and ancestral inbreeding in the grapevine cultivar Chardonnay.</title>
        <authorList>
            <person name="Roach M.J."/>
            <person name="Johnson D.L."/>
            <person name="Bohlmann J."/>
            <person name="van Vuuren H.J."/>
            <person name="Jones S.J."/>
            <person name="Pretorius I.S."/>
            <person name="Schmidt S.A."/>
            <person name="Borneman A.R."/>
        </authorList>
    </citation>
    <scope>NUCLEOTIDE SEQUENCE [LARGE SCALE GENOMIC DNA]</scope>
    <source>
        <strain evidence="4">cv. Chardonnay</strain>
        <strain evidence="3">I10V1</strain>
        <tissue evidence="3">Leaf</tissue>
    </source>
</reference>
<dbReference type="EMBL" id="QGNW01001540">
    <property type="protein sequence ID" value="RVW37358.1"/>
    <property type="molecule type" value="Genomic_DNA"/>
</dbReference>
<gene>
    <name evidence="3" type="primary">DFR_7</name>
    <name evidence="2" type="synonym">DFR_1</name>
    <name evidence="3" type="ORF">CK203_029850</name>
    <name evidence="2" type="ORF">CK203_087694</name>
</gene>
<proteinExistence type="predicted"/>
<dbReference type="Pfam" id="PF16363">
    <property type="entry name" value="GDP_Man_Dehyd"/>
    <property type="match status" value="1"/>
</dbReference>
<evidence type="ECO:0000313" key="4">
    <source>
        <dbReference type="Proteomes" id="UP000288805"/>
    </source>
</evidence>
<organism evidence="3 4">
    <name type="scientific">Vitis vinifera</name>
    <name type="common">Grape</name>
    <dbReference type="NCBI Taxonomy" id="29760"/>
    <lineage>
        <taxon>Eukaryota</taxon>
        <taxon>Viridiplantae</taxon>
        <taxon>Streptophyta</taxon>
        <taxon>Embryophyta</taxon>
        <taxon>Tracheophyta</taxon>
        <taxon>Spermatophyta</taxon>
        <taxon>Magnoliopsida</taxon>
        <taxon>eudicotyledons</taxon>
        <taxon>Gunneridae</taxon>
        <taxon>Pentapetalae</taxon>
        <taxon>rosids</taxon>
        <taxon>Vitales</taxon>
        <taxon>Vitaceae</taxon>
        <taxon>Viteae</taxon>
        <taxon>Vitis</taxon>
    </lineage>
</organism>